<evidence type="ECO:0000256" key="1">
    <source>
        <dbReference type="SAM" id="Phobius"/>
    </source>
</evidence>
<keyword evidence="1" id="KW-0472">Membrane</keyword>
<comment type="caution">
    <text evidence="3">The sequence shown here is derived from an EMBL/GenBank/DDBJ whole genome shotgun (WGS) entry which is preliminary data.</text>
</comment>
<evidence type="ECO:0000256" key="2">
    <source>
        <dbReference type="SAM" id="SignalP"/>
    </source>
</evidence>
<feature type="transmembrane region" description="Helical" evidence="1">
    <location>
        <begin position="180"/>
        <end position="205"/>
    </location>
</feature>
<gene>
    <name evidence="3" type="ORF">SNAT2548_LOCUS17495</name>
</gene>
<feature type="chain" id="PRO_5032438914" evidence="2">
    <location>
        <begin position="19"/>
        <end position="227"/>
    </location>
</feature>
<dbReference type="OrthoDB" id="418174at2759"/>
<accession>A0A812NZH6</accession>
<dbReference type="AlphaFoldDB" id="A0A812NZH6"/>
<keyword evidence="2" id="KW-0732">Signal</keyword>
<dbReference type="EMBL" id="CAJNDS010002113">
    <property type="protein sequence ID" value="CAE7334482.1"/>
    <property type="molecule type" value="Genomic_DNA"/>
</dbReference>
<name>A0A812NZH6_9DINO</name>
<evidence type="ECO:0000313" key="3">
    <source>
        <dbReference type="EMBL" id="CAE7334482.1"/>
    </source>
</evidence>
<dbReference type="Proteomes" id="UP000604046">
    <property type="component" value="Unassembled WGS sequence"/>
</dbReference>
<reference evidence="3" key="1">
    <citation type="submission" date="2021-02" db="EMBL/GenBank/DDBJ databases">
        <authorList>
            <person name="Dougan E. K."/>
            <person name="Rhodes N."/>
            <person name="Thang M."/>
            <person name="Chan C."/>
        </authorList>
    </citation>
    <scope>NUCLEOTIDE SEQUENCE</scope>
</reference>
<evidence type="ECO:0000313" key="4">
    <source>
        <dbReference type="Proteomes" id="UP000604046"/>
    </source>
</evidence>
<protein>
    <submittedName>
        <fullName evidence="3">Uncharacterized protein</fullName>
    </submittedName>
</protein>
<proteinExistence type="predicted"/>
<organism evidence="3 4">
    <name type="scientific">Symbiodinium natans</name>
    <dbReference type="NCBI Taxonomy" id="878477"/>
    <lineage>
        <taxon>Eukaryota</taxon>
        <taxon>Sar</taxon>
        <taxon>Alveolata</taxon>
        <taxon>Dinophyceae</taxon>
        <taxon>Suessiales</taxon>
        <taxon>Symbiodiniaceae</taxon>
        <taxon>Symbiodinium</taxon>
    </lineage>
</organism>
<keyword evidence="4" id="KW-1185">Reference proteome</keyword>
<keyword evidence="1" id="KW-1133">Transmembrane helix</keyword>
<keyword evidence="1" id="KW-0812">Transmembrane</keyword>
<feature type="signal peptide" evidence="2">
    <location>
        <begin position="1"/>
        <end position="18"/>
    </location>
</feature>
<sequence>MGVAGQLAVLSCLPLTMAGWYIGRSGAREDCNAVCAGIGPCNAQALNDIMRCSPGQVKTFLAGIAAFRRVNDTAGSEQTTSYDCSQSMTVLTDSNATVAPFADAHGLCGYSTNGAASCDSQPPLPGWVRHCCCEEHDGDCAVSKCPDSPEAWDAIPLGSTVALTVAPDATVTESAGVHPVLTVLFVALGVLATLTGLACIIYFLLFAITMLRMRQLGHLDAKSELPL</sequence>